<name>A0A168PD79_MUCCL</name>
<keyword evidence="3" id="KW-0805">Transcription regulation</keyword>
<evidence type="ECO:0000313" key="9">
    <source>
        <dbReference type="Proteomes" id="UP000077051"/>
    </source>
</evidence>
<evidence type="ECO:0000256" key="2">
    <source>
        <dbReference type="ARBA" id="ARBA00022723"/>
    </source>
</evidence>
<dbReference type="EMBL" id="AMYB01000001">
    <property type="protein sequence ID" value="OAD07556.1"/>
    <property type="molecule type" value="Genomic_DNA"/>
</dbReference>
<dbReference type="Pfam" id="PF04082">
    <property type="entry name" value="Fungal_trans"/>
    <property type="match status" value="1"/>
</dbReference>
<dbReference type="InterPro" id="IPR001138">
    <property type="entry name" value="Zn2Cys6_DnaBD"/>
</dbReference>
<organism evidence="8 9">
    <name type="scientific">Mucor lusitanicus CBS 277.49</name>
    <dbReference type="NCBI Taxonomy" id="747725"/>
    <lineage>
        <taxon>Eukaryota</taxon>
        <taxon>Fungi</taxon>
        <taxon>Fungi incertae sedis</taxon>
        <taxon>Mucoromycota</taxon>
        <taxon>Mucoromycotina</taxon>
        <taxon>Mucoromycetes</taxon>
        <taxon>Mucorales</taxon>
        <taxon>Mucorineae</taxon>
        <taxon>Mucoraceae</taxon>
        <taxon>Mucor</taxon>
    </lineage>
</organism>
<dbReference type="SMART" id="SM00066">
    <property type="entry name" value="GAL4"/>
    <property type="match status" value="1"/>
</dbReference>
<dbReference type="Proteomes" id="UP000077051">
    <property type="component" value="Unassembled WGS sequence"/>
</dbReference>
<dbReference type="GO" id="GO:0006351">
    <property type="term" value="P:DNA-templated transcription"/>
    <property type="evidence" value="ECO:0007669"/>
    <property type="project" value="InterPro"/>
</dbReference>
<keyword evidence="4" id="KW-0804">Transcription</keyword>
<dbReference type="Pfam" id="PF00172">
    <property type="entry name" value="Zn_clus"/>
    <property type="match status" value="1"/>
</dbReference>
<evidence type="ECO:0000256" key="3">
    <source>
        <dbReference type="ARBA" id="ARBA00023015"/>
    </source>
</evidence>
<keyword evidence="2" id="KW-0479">Metal-binding</keyword>
<dbReference type="GO" id="GO:0008270">
    <property type="term" value="F:zinc ion binding"/>
    <property type="evidence" value="ECO:0007669"/>
    <property type="project" value="InterPro"/>
</dbReference>
<comment type="subcellular location">
    <subcellularLocation>
        <location evidence="1">Nucleus</location>
    </subcellularLocation>
</comment>
<dbReference type="VEuPathDB" id="FungiDB:MUCCIDRAFT_104492"/>
<dbReference type="SMART" id="SM00906">
    <property type="entry name" value="Fungal_trans"/>
    <property type="match status" value="1"/>
</dbReference>
<protein>
    <submittedName>
        <fullName evidence="8">Zn(2)-C6 fungal-specific transcription factor</fullName>
    </submittedName>
</protein>
<evidence type="ECO:0000256" key="5">
    <source>
        <dbReference type="ARBA" id="ARBA00023242"/>
    </source>
</evidence>
<evidence type="ECO:0000313" key="8">
    <source>
        <dbReference type="EMBL" id="OAD07556.1"/>
    </source>
</evidence>
<proteinExistence type="predicted"/>
<dbReference type="PANTHER" id="PTHR47338">
    <property type="entry name" value="ZN(II)2CYS6 TRANSCRIPTION FACTOR (EUROFUNG)-RELATED"/>
    <property type="match status" value="1"/>
</dbReference>
<evidence type="ECO:0000256" key="1">
    <source>
        <dbReference type="ARBA" id="ARBA00004123"/>
    </source>
</evidence>
<dbReference type="SUPFAM" id="SSF57701">
    <property type="entry name" value="Zn2/Cys6 DNA-binding domain"/>
    <property type="match status" value="1"/>
</dbReference>
<dbReference type="GO" id="GO:0005634">
    <property type="term" value="C:nucleus"/>
    <property type="evidence" value="ECO:0007669"/>
    <property type="project" value="UniProtKB-SubCell"/>
</dbReference>
<feature type="domain" description="Zn(2)-C6 fungal-type" evidence="7">
    <location>
        <begin position="22"/>
        <end position="52"/>
    </location>
</feature>
<dbReference type="InterPro" id="IPR036864">
    <property type="entry name" value="Zn2-C6_fun-type_DNA-bd_sf"/>
</dbReference>
<keyword evidence="5" id="KW-0539">Nucleus</keyword>
<reference evidence="8 9" key="1">
    <citation type="submission" date="2015-06" db="EMBL/GenBank/DDBJ databases">
        <title>Expansion of signal transduction pathways in fungi by whole-genome duplication.</title>
        <authorList>
            <consortium name="DOE Joint Genome Institute"/>
            <person name="Corrochano L.M."/>
            <person name="Kuo A."/>
            <person name="Marcet-Houben M."/>
            <person name="Polaino S."/>
            <person name="Salamov A."/>
            <person name="Villalobos J.M."/>
            <person name="Alvarez M.I."/>
            <person name="Avalos J."/>
            <person name="Benito E.P."/>
            <person name="Benoit I."/>
            <person name="Burger G."/>
            <person name="Camino L.P."/>
            <person name="Canovas D."/>
            <person name="Cerda-Olmedo E."/>
            <person name="Cheng J.-F."/>
            <person name="Dominguez A."/>
            <person name="Elias M."/>
            <person name="Eslava A.P."/>
            <person name="Glaser F."/>
            <person name="Grimwood J."/>
            <person name="Gutierrez G."/>
            <person name="Heitman J."/>
            <person name="Henrissat B."/>
            <person name="Iturriaga E.A."/>
            <person name="Lang B.F."/>
            <person name="Lavin J.L."/>
            <person name="Lee S."/>
            <person name="Li W."/>
            <person name="Lindquist E."/>
            <person name="Lopez-Garcia S."/>
            <person name="Luque E.M."/>
            <person name="Marcos A.T."/>
            <person name="Martin J."/>
            <person name="Mccluskey K."/>
            <person name="Medina H.R."/>
            <person name="Miralles-Duran A."/>
            <person name="Miyazaki A."/>
            <person name="Munoz-Torres E."/>
            <person name="Oguiza J.A."/>
            <person name="Ohm R."/>
            <person name="Olmedo M."/>
            <person name="Orejas M."/>
            <person name="Ortiz-Castellanos L."/>
            <person name="Pisabarro A.G."/>
            <person name="Rodriguez-Romero J."/>
            <person name="Ruiz-Herrera J."/>
            <person name="Ruiz-Vazquez R."/>
            <person name="Sanz C."/>
            <person name="Schackwitz W."/>
            <person name="Schmutz J."/>
            <person name="Shahriari M."/>
            <person name="Shelest E."/>
            <person name="Silva-Franco F."/>
            <person name="Soanes D."/>
            <person name="Syed K."/>
            <person name="Tagua V.G."/>
            <person name="Talbot N.J."/>
            <person name="Thon M."/>
            <person name="De Vries R.P."/>
            <person name="Wiebenga A."/>
            <person name="Yadav J.S."/>
            <person name="Braun E.L."/>
            <person name="Baker S."/>
            <person name="Garre V."/>
            <person name="Horwitz B."/>
            <person name="Torres-Martinez S."/>
            <person name="Idnurm A."/>
            <person name="Herrera-Estrella A."/>
            <person name="Gabaldon T."/>
            <person name="Grigoriev I.V."/>
        </authorList>
    </citation>
    <scope>NUCLEOTIDE SEQUENCE [LARGE SCALE GENOMIC DNA]</scope>
    <source>
        <strain evidence="8 9">CBS 277.49</strain>
    </source>
</reference>
<evidence type="ECO:0000259" key="7">
    <source>
        <dbReference type="PROSITE" id="PS50048"/>
    </source>
</evidence>
<evidence type="ECO:0000256" key="4">
    <source>
        <dbReference type="ARBA" id="ARBA00023163"/>
    </source>
</evidence>
<dbReference type="Gene3D" id="4.10.240.10">
    <property type="entry name" value="Zn(2)-C6 fungal-type DNA-binding domain"/>
    <property type="match status" value="1"/>
</dbReference>
<accession>A0A168PD79</accession>
<dbReference type="STRING" id="747725.A0A168PD79"/>
<dbReference type="CDD" id="cd00067">
    <property type="entry name" value="GAL4"/>
    <property type="match status" value="1"/>
</dbReference>
<dbReference type="GO" id="GO:0003677">
    <property type="term" value="F:DNA binding"/>
    <property type="evidence" value="ECO:0007669"/>
    <property type="project" value="InterPro"/>
</dbReference>
<dbReference type="PANTHER" id="PTHR47338:SF5">
    <property type="entry name" value="ZN(II)2CYS6 TRANSCRIPTION FACTOR (EUROFUNG)"/>
    <property type="match status" value="1"/>
</dbReference>
<dbReference type="PROSITE" id="PS50048">
    <property type="entry name" value="ZN2_CY6_FUNGAL_2"/>
    <property type="match status" value="1"/>
</dbReference>
<dbReference type="PROSITE" id="PS00463">
    <property type="entry name" value="ZN2_CY6_FUNGAL_1"/>
    <property type="match status" value="1"/>
</dbReference>
<dbReference type="CDD" id="cd12148">
    <property type="entry name" value="fungal_TF_MHR"/>
    <property type="match status" value="1"/>
</dbReference>
<comment type="caution">
    <text evidence="8">The sequence shown here is derived from an EMBL/GenBank/DDBJ whole genome shotgun (WGS) entry which is preliminary data.</text>
</comment>
<dbReference type="OrthoDB" id="2123952at2759"/>
<dbReference type="InterPro" id="IPR007219">
    <property type="entry name" value="XnlR_reg_dom"/>
</dbReference>
<keyword evidence="9" id="KW-1185">Reference proteome</keyword>
<dbReference type="InterPro" id="IPR050815">
    <property type="entry name" value="TF_fung"/>
</dbReference>
<sequence>MSDSPEQHHQEASAKRKRLSLACNVCRRKKIKCDGVKPTCGKCERFHQECTYTDVVKKRGPRQGHIDLLEQRLRKMEELITTGSSVLEASPSSLPIIEEPINKPAAATQPACAIRATTVQPPSSHTNTTPRPALALPKPTPDAQCQWPAMDVVQHLVDIYFMHFETLSPIADVKGFKASILNKTCSTFLLYAILSVAASLAGRFSKRPDIVQHPLWMAGEKFAEIARSMLNQVVEAPSMEHVQGLLILNLHEYGCARNVRCWMYSGMAIRMAFELNLENEMMFEETPGSVLPVERWFWYENRRKLYWDTFLQDKLSSAMTGKPQMMDHLDSNVLLPIYNSSLNLDSTGEFYQQNLDGTKLVRYNVHRSPTGIVTGVQMTPVPLSTGNSDAHLFSQVGLESRTNELYVLLGRIARFVNRGFKDLVCLENNAEFDELNRALDSWEARLPHHLKNSPANLDYFRQVHTFQSGQFVLAHMLHNTLVVLLNRPSLILADMPKLGQVTQAMQDKVQQSKEKCLLAADNVTIMLKDLLSHFDIIPPSTIYFAYTTATVMVNNSFSVDPEECKKCDTALQEYYKFFEGMKVYWAMSDKMYFLVKDLYAIHMKVIDTVQKNQLASAGGSSGYEAGTTSSSFESPVSSSALPWNSAGSSTASDVFTRRLPLADMAMISEASSWIEPPFRYPIAASAADHPSSMQTIGRSTFFSSSARTGGGSISSFDLWLQQQQDQRRA</sequence>
<dbReference type="AlphaFoldDB" id="A0A168PD79"/>
<feature type="region of interest" description="Disordered" evidence="6">
    <location>
        <begin position="119"/>
        <end position="140"/>
    </location>
</feature>
<evidence type="ECO:0000256" key="6">
    <source>
        <dbReference type="SAM" id="MobiDB-lite"/>
    </source>
</evidence>
<dbReference type="GO" id="GO:0000981">
    <property type="term" value="F:DNA-binding transcription factor activity, RNA polymerase II-specific"/>
    <property type="evidence" value="ECO:0007669"/>
    <property type="project" value="InterPro"/>
</dbReference>
<feature type="compositionally biased region" description="Polar residues" evidence="6">
    <location>
        <begin position="119"/>
        <end position="130"/>
    </location>
</feature>
<gene>
    <name evidence="8" type="ORF">MUCCIDRAFT_104492</name>
</gene>